<accession>A0A0E9W9B7</accession>
<dbReference type="AlphaFoldDB" id="A0A0E9W9B7"/>
<sequence length="23" mass="2805">MQKQCTRLFNTLILMLMSIYNQD</sequence>
<reference evidence="1" key="2">
    <citation type="journal article" date="2015" name="Fish Shellfish Immunol.">
        <title>Early steps in the European eel (Anguilla anguilla)-Vibrio vulnificus interaction in the gills: Role of the RtxA13 toxin.</title>
        <authorList>
            <person name="Callol A."/>
            <person name="Pajuelo D."/>
            <person name="Ebbesson L."/>
            <person name="Teles M."/>
            <person name="MacKenzie S."/>
            <person name="Amaro C."/>
        </authorList>
    </citation>
    <scope>NUCLEOTIDE SEQUENCE</scope>
</reference>
<evidence type="ECO:0000313" key="1">
    <source>
        <dbReference type="EMBL" id="JAH86175.1"/>
    </source>
</evidence>
<dbReference type="EMBL" id="GBXM01022402">
    <property type="protein sequence ID" value="JAH86175.1"/>
    <property type="molecule type" value="Transcribed_RNA"/>
</dbReference>
<organism evidence="1">
    <name type="scientific">Anguilla anguilla</name>
    <name type="common">European freshwater eel</name>
    <name type="synonym">Muraena anguilla</name>
    <dbReference type="NCBI Taxonomy" id="7936"/>
    <lineage>
        <taxon>Eukaryota</taxon>
        <taxon>Metazoa</taxon>
        <taxon>Chordata</taxon>
        <taxon>Craniata</taxon>
        <taxon>Vertebrata</taxon>
        <taxon>Euteleostomi</taxon>
        <taxon>Actinopterygii</taxon>
        <taxon>Neopterygii</taxon>
        <taxon>Teleostei</taxon>
        <taxon>Anguilliformes</taxon>
        <taxon>Anguillidae</taxon>
        <taxon>Anguilla</taxon>
    </lineage>
</organism>
<name>A0A0E9W9B7_ANGAN</name>
<proteinExistence type="predicted"/>
<protein>
    <submittedName>
        <fullName evidence="1">Uncharacterized protein</fullName>
    </submittedName>
</protein>
<reference evidence="1" key="1">
    <citation type="submission" date="2014-11" db="EMBL/GenBank/DDBJ databases">
        <authorList>
            <person name="Amaro Gonzalez C."/>
        </authorList>
    </citation>
    <scope>NUCLEOTIDE SEQUENCE</scope>
</reference>